<evidence type="ECO:0000313" key="7">
    <source>
        <dbReference type="Proteomes" id="UP000009282"/>
    </source>
</evidence>
<dbReference type="AlphaFoldDB" id="G4QNG2"/>
<dbReference type="STRING" id="1085623.GNIT_3672"/>
<evidence type="ECO:0000256" key="5">
    <source>
        <dbReference type="SAM" id="Phobius"/>
    </source>
</evidence>
<evidence type="ECO:0000313" key="6">
    <source>
        <dbReference type="EMBL" id="AEP31766.1"/>
    </source>
</evidence>
<reference evidence="6 7" key="1">
    <citation type="journal article" date="2011" name="J. Bacteriol.">
        <title>Complete genome sequence of seawater bacterium Glaciecola nitratireducens FR1064T.</title>
        <authorList>
            <person name="Bian F."/>
            <person name="Qin Q.L."/>
            <person name="Xie B.B."/>
            <person name="Shu Y.L."/>
            <person name="Zhang X.Y."/>
            <person name="Yu Y."/>
            <person name="Chen B."/>
            <person name="Chen X.L."/>
            <person name="Zhou B.C."/>
            <person name="Zhang Y.Z."/>
        </authorList>
    </citation>
    <scope>NUCLEOTIDE SEQUENCE [LARGE SCALE GENOMIC DNA]</scope>
    <source>
        <strain evidence="7">JCM 12485 / KCTC 12276 / FR1064</strain>
    </source>
</reference>
<keyword evidence="2 5" id="KW-0812">Transmembrane</keyword>
<keyword evidence="4 5" id="KW-0472">Membrane</keyword>
<organism evidence="6 7">
    <name type="scientific">Glaciecola nitratireducens (strain JCM 12485 / KCTC 12276 / FR1064)</name>
    <dbReference type="NCBI Taxonomy" id="1085623"/>
    <lineage>
        <taxon>Bacteria</taxon>
        <taxon>Pseudomonadati</taxon>
        <taxon>Pseudomonadota</taxon>
        <taxon>Gammaproteobacteria</taxon>
        <taxon>Alteromonadales</taxon>
        <taxon>Alteromonadaceae</taxon>
        <taxon>Brumicola</taxon>
    </lineage>
</organism>
<dbReference type="OrthoDB" id="9808930at2"/>
<dbReference type="EMBL" id="CP003060">
    <property type="protein sequence ID" value="AEP31766.1"/>
    <property type="molecule type" value="Genomic_DNA"/>
</dbReference>
<dbReference type="Proteomes" id="UP000009282">
    <property type="component" value="Chromosome"/>
</dbReference>
<evidence type="ECO:0000256" key="2">
    <source>
        <dbReference type="ARBA" id="ARBA00022692"/>
    </source>
</evidence>
<comment type="subcellular location">
    <subcellularLocation>
        <location evidence="1">Membrane</location>
        <topology evidence="1">Multi-pass membrane protein</topology>
    </subcellularLocation>
</comment>
<keyword evidence="3 5" id="KW-1133">Transmembrane helix</keyword>
<sequence>MNENREEYWGMPLNTYCMLIHLSQLSSIVIPGLGFILPIVMWATNKDKNVAIDNHGKATVNWLISLFIYSIVCGVLVFLVIGIFGLILLGILNFIFAIIAAIKANDGQVWVYPLSIQFLKLRNIHDI</sequence>
<dbReference type="HOGENOM" id="CLU_104196_0_0_6"/>
<accession>G4QNG2</accession>
<feature type="transmembrane region" description="Helical" evidence="5">
    <location>
        <begin position="63"/>
        <end position="96"/>
    </location>
</feature>
<dbReference type="InterPro" id="IPR019109">
    <property type="entry name" value="MamF_MmsF"/>
</dbReference>
<keyword evidence="7" id="KW-1185">Reference proteome</keyword>
<gene>
    <name evidence="6" type="ordered locus">GNIT_3672</name>
</gene>
<dbReference type="Pfam" id="PF09685">
    <property type="entry name" value="MamF_MmsF"/>
    <property type="match status" value="1"/>
</dbReference>
<evidence type="ECO:0000256" key="4">
    <source>
        <dbReference type="ARBA" id="ARBA00023136"/>
    </source>
</evidence>
<feature type="transmembrane region" description="Helical" evidence="5">
    <location>
        <begin position="21"/>
        <end position="43"/>
    </location>
</feature>
<dbReference type="RefSeq" id="WP_014110637.1">
    <property type="nucleotide sequence ID" value="NC_016041.1"/>
</dbReference>
<evidence type="ECO:0000256" key="3">
    <source>
        <dbReference type="ARBA" id="ARBA00022989"/>
    </source>
</evidence>
<protein>
    <recommendedName>
        <fullName evidence="8">DUF4870 domain-containing protein</fullName>
    </recommendedName>
</protein>
<dbReference type="eggNOG" id="COG3296">
    <property type="taxonomic scope" value="Bacteria"/>
</dbReference>
<evidence type="ECO:0000256" key="1">
    <source>
        <dbReference type="ARBA" id="ARBA00004141"/>
    </source>
</evidence>
<evidence type="ECO:0008006" key="8">
    <source>
        <dbReference type="Google" id="ProtNLM"/>
    </source>
</evidence>
<name>G4QNG2_GLANF</name>
<proteinExistence type="predicted"/>
<dbReference type="KEGG" id="gni:GNIT_3672"/>